<dbReference type="AlphaFoldDB" id="A0A917LV68"/>
<sequence>MDLAKEKNASNWLEHGFVVYPNAVTHFYVLRYLQWLIRGGTNAEYSTHHQSLWDIRMYESVYDAFSEVLGNQALMVSLNPKETPNIQGMVCLQTETMIHKSNQKINMCDLIIFDVERCHLDLDSDLDSFWFPLTMIPANIFDEVTLQERLQYWHAKPFRTHLSPLGSKLLGIESWETGLPGVQV</sequence>
<dbReference type="RefSeq" id="WP_188888018.1">
    <property type="nucleotide sequence ID" value="NZ_BMHY01000002.1"/>
</dbReference>
<keyword evidence="2" id="KW-1185">Reference proteome</keyword>
<organism evidence="1 2">
    <name type="scientific">Paenibacillus radicis</name>
    <name type="common">ex Gao et al. 2016</name>
    <dbReference type="NCBI Taxonomy" id="1737354"/>
    <lineage>
        <taxon>Bacteria</taxon>
        <taxon>Bacillati</taxon>
        <taxon>Bacillota</taxon>
        <taxon>Bacilli</taxon>
        <taxon>Bacillales</taxon>
        <taxon>Paenibacillaceae</taxon>
        <taxon>Paenibacillus</taxon>
    </lineage>
</organism>
<name>A0A917LV68_9BACL</name>
<accession>A0A917LV68</accession>
<evidence type="ECO:0000313" key="2">
    <source>
        <dbReference type="Proteomes" id="UP000600247"/>
    </source>
</evidence>
<proteinExistence type="predicted"/>
<evidence type="ECO:0000313" key="1">
    <source>
        <dbReference type="EMBL" id="GGG60128.1"/>
    </source>
</evidence>
<dbReference type="EMBL" id="BMHY01000002">
    <property type="protein sequence ID" value="GGG60128.1"/>
    <property type="molecule type" value="Genomic_DNA"/>
</dbReference>
<protein>
    <submittedName>
        <fullName evidence="1">Uncharacterized protein</fullName>
    </submittedName>
</protein>
<reference evidence="1 2" key="1">
    <citation type="journal article" date="2014" name="Int. J. Syst. Evol. Microbiol.">
        <title>Complete genome sequence of Corynebacterium casei LMG S-19264T (=DSM 44701T), isolated from a smear-ripened cheese.</title>
        <authorList>
            <consortium name="US DOE Joint Genome Institute (JGI-PGF)"/>
            <person name="Walter F."/>
            <person name="Albersmeier A."/>
            <person name="Kalinowski J."/>
            <person name="Ruckert C."/>
        </authorList>
    </citation>
    <scope>NUCLEOTIDE SEQUENCE [LARGE SCALE GENOMIC DNA]</scope>
    <source>
        <strain evidence="1 2">CGMCC 1.15286</strain>
    </source>
</reference>
<dbReference type="Proteomes" id="UP000600247">
    <property type="component" value="Unassembled WGS sequence"/>
</dbReference>
<gene>
    <name evidence="1" type="ORF">GCM10010918_11670</name>
</gene>
<comment type="caution">
    <text evidence="1">The sequence shown here is derived from an EMBL/GenBank/DDBJ whole genome shotgun (WGS) entry which is preliminary data.</text>
</comment>